<feature type="non-terminal residue" evidence="3">
    <location>
        <position position="1"/>
    </location>
</feature>
<feature type="transmembrane region" description="Helical" evidence="2">
    <location>
        <begin position="78"/>
        <end position="101"/>
    </location>
</feature>
<keyword evidence="2" id="KW-0472">Membrane</keyword>
<reference evidence="3 4" key="1">
    <citation type="journal article" date="2015" name="Genome Biol. Evol.">
        <title>Comparative Genomics of a Bacterivorous Green Alga Reveals Evolutionary Causalities and Consequences of Phago-Mixotrophic Mode of Nutrition.</title>
        <authorList>
            <person name="Burns J.A."/>
            <person name="Paasch A."/>
            <person name="Narechania A."/>
            <person name="Kim E."/>
        </authorList>
    </citation>
    <scope>NUCLEOTIDE SEQUENCE [LARGE SCALE GENOMIC DNA]</scope>
    <source>
        <strain evidence="3 4">PLY_AMNH</strain>
    </source>
</reference>
<keyword evidence="2" id="KW-1133">Transmembrane helix</keyword>
<dbReference type="AlphaFoldDB" id="A0AAE0KRI7"/>
<dbReference type="EMBL" id="LGRX02019823">
    <property type="protein sequence ID" value="KAK3258107.1"/>
    <property type="molecule type" value="Genomic_DNA"/>
</dbReference>
<keyword evidence="1" id="KW-0175">Coiled coil</keyword>
<accession>A0AAE0KRI7</accession>
<keyword evidence="2" id="KW-0812">Transmembrane</keyword>
<evidence type="ECO:0000256" key="1">
    <source>
        <dbReference type="SAM" id="Coils"/>
    </source>
</evidence>
<feature type="coiled-coil region" evidence="1">
    <location>
        <begin position="4"/>
        <end position="31"/>
    </location>
</feature>
<protein>
    <submittedName>
        <fullName evidence="3">Uncharacterized protein</fullName>
    </submittedName>
</protein>
<feature type="transmembrane region" description="Helical" evidence="2">
    <location>
        <begin position="44"/>
        <end position="66"/>
    </location>
</feature>
<keyword evidence="4" id="KW-1185">Reference proteome</keyword>
<proteinExistence type="predicted"/>
<evidence type="ECO:0000256" key="2">
    <source>
        <dbReference type="SAM" id="Phobius"/>
    </source>
</evidence>
<name>A0AAE0KRI7_9CHLO</name>
<evidence type="ECO:0000313" key="3">
    <source>
        <dbReference type="EMBL" id="KAK3258107.1"/>
    </source>
</evidence>
<gene>
    <name evidence="3" type="ORF">CYMTET_32833</name>
</gene>
<comment type="caution">
    <text evidence="3">The sequence shown here is derived from an EMBL/GenBank/DDBJ whole genome shotgun (WGS) entry which is preliminary data.</text>
</comment>
<evidence type="ECO:0000313" key="4">
    <source>
        <dbReference type="Proteomes" id="UP001190700"/>
    </source>
</evidence>
<sequence>DAALVLQEMELKRAKEEQMEAERLVNRATVTVARAELDSFFVQTCYILLTLTWALVIWFQLVYAIQLRSLEGPAAEQLVIKGWVLALCLDNLGVAVIKSVLMKSAIRHAMMFLQGRAKGELGITGWYENYVTRYLSTLYSANGEEVDDGVAATNDVLYGTPMLF</sequence>
<organism evidence="3 4">
    <name type="scientific">Cymbomonas tetramitiformis</name>
    <dbReference type="NCBI Taxonomy" id="36881"/>
    <lineage>
        <taxon>Eukaryota</taxon>
        <taxon>Viridiplantae</taxon>
        <taxon>Chlorophyta</taxon>
        <taxon>Pyramimonadophyceae</taxon>
        <taxon>Pyramimonadales</taxon>
        <taxon>Pyramimonadaceae</taxon>
        <taxon>Cymbomonas</taxon>
    </lineage>
</organism>
<dbReference type="Proteomes" id="UP001190700">
    <property type="component" value="Unassembled WGS sequence"/>
</dbReference>